<sequence>MVRTLLSIYSHPPNRFDEMMVGDGLIRPHWRELFEHLDGSSPEAMRQRIDFAERSILEDGVAYNVYGDPDGQDRPWALDPLPFILSAEEWHTLEAGIAQRARVLNAMLADLYGEQRLLSQGLLPPALVFGQHGFLWPCVGTQPPGGVFLHQYAVDLARSPDGQWWVIADRTQTPTGSGYALENRLIVSRVFPRLFRDMRIERLAGFYAALQSSLERLAPVENGERPRVVVLTPGPYNATYFEHAYLSRYLGFPLVEGQDLTVRGDTVYLKTLSGLQRVHAIMRRVNDDFCDPLELRGESALGVPGLMNVVRAGRVFISNALGSGLPGSSAVMGFLPALARELLGETLSLPSVATWWCGEEPAMDYALEHLDGLVIKPAYPTQRLEPVFGHTLRGAERAEMISRIRARPHAYVAQEWVRLSQTPVWSRAHERRLLARNVGLRMYAVATPDGYKVMPGGLARVAGSSNALVLSMQRGGTAKDIWVRAEGAVDPFSLLKKSVSVSDLVRSGSNLSSRVVENLFWLARYSERLDVTARLLRVAIAQHIDNAGELTPPLEALLTVAERTRILGPVDPEAPAVSLESRLCAAVQDPGAENSISDACRRLLWAASQVRERLSLDHWHSLNRLQRDLQGMRTGGTELGDMGMLLDMVLQVSSSLTGFSLDNMTRDTGWRFHVLGRRIERLAFLCDAIGGFLTLHFERDSDNLEWLLQVTDSIITYRSRYARSPEILSVIDLSVMDESNPHGVAFQIVELIAELSALDAELGELPVEPIRRAGQAVRAFDLHRFEQRPRQAATQLAESLSALLAEAHALSDKIAMRFFTHVDSVSHLTLAS</sequence>
<dbReference type="Pfam" id="PF14403">
    <property type="entry name" value="CP_ATPgrasp_2"/>
    <property type="match status" value="1"/>
</dbReference>
<evidence type="ECO:0000313" key="4">
    <source>
        <dbReference type="Proteomes" id="UP000501991"/>
    </source>
</evidence>
<feature type="domain" description="DUF403" evidence="1">
    <location>
        <begin position="511"/>
        <end position="819"/>
    </location>
</feature>
<organism evidence="3 4">
    <name type="scientific">Nitrogeniibacter mangrovi</name>
    <dbReference type="NCBI Taxonomy" id="2016596"/>
    <lineage>
        <taxon>Bacteria</taxon>
        <taxon>Pseudomonadati</taxon>
        <taxon>Pseudomonadota</taxon>
        <taxon>Betaproteobacteria</taxon>
        <taxon>Rhodocyclales</taxon>
        <taxon>Zoogloeaceae</taxon>
        <taxon>Nitrogeniibacter</taxon>
    </lineage>
</organism>
<proteinExistence type="predicted"/>
<evidence type="ECO:0000313" key="3">
    <source>
        <dbReference type="EMBL" id="QID18089.1"/>
    </source>
</evidence>
<dbReference type="AlphaFoldDB" id="A0A6C1B509"/>
<feature type="domain" description="Circularly permuted ATP-grasp type 2" evidence="2">
    <location>
        <begin position="82"/>
        <end position="462"/>
    </location>
</feature>
<evidence type="ECO:0000259" key="1">
    <source>
        <dbReference type="Pfam" id="PF04168"/>
    </source>
</evidence>
<dbReference type="SUPFAM" id="SSF56059">
    <property type="entry name" value="Glutathione synthetase ATP-binding domain-like"/>
    <property type="match status" value="1"/>
</dbReference>
<dbReference type="PANTHER" id="PTHR34595">
    <property type="entry name" value="BLR5612 PROTEIN"/>
    <property type="match status" value="1"/>
</dbReference>
<dbReference type="InterPro" id="IPR007296">
    <property type="entry name" value="DUF403"/>
</dbReference>
<dbReference type="InterPro" id="IPR025841">
    <property type="entry name" value="CP_ATPgrasp_2"/>
</dbReference>
<dbReference type="Gene3D" id="3.30.1490.270">
    <property type="match status" value="1"/>
</dbReference>
<dbReference type="Proteomes" id="UP000501991">
    <property type="component" value="Chromosome"/>
</dbReference>
<dbReference type="KEGG" id="azq:G3580_10825"/>
<dbReference type="Gene3D" id="3.40.50.11290">
    <property type="match status" value="1"/>
</dbReference>
<dbReference type="InterPro" id="IPR051680">
    <property type="entry name" value="ATP-dep_Glu-Cys_Ligase-2"/>
</dbReference>
<keyword evidence="4" id="KW-1185">Reference proteome</keyword>
<evidence type="ECO:0000259" key="2">
    <source>
        <dbReference type="Pfam" id="PF14403"/>
    </source>
</evidence>
<gene>
    <name evidence="3" type="ORF">G3580_10825</name>
</gene>
<reference evidence="3 4" key="1">
    <citation type="submission" date="2020-02" db="EMBL/GenBank/DDBJ databases">
        <title>Nitrogenibacter mangrovi gen. nov., sp. nov. isolated from mangrove sediment, a denitrifying betaproteobacterium.</title>
        <authorList>
            <person name="Liao H."/>
            <person name="Tian Y."/>
        </authorList>
    </citation>
    <scope>NUCLEOTIDE SEQUENCE [LARGE SCALE GENOMIC DNA]</scope>
    <source>
        <strain evidence="3 4">M9-3-2</strain>
    </source>
</reference>
<accession>A0A6C1B509</accession>
<protein>
    <submittedName>
        <fullName evidence="3">Circularly permuted type 2 ATP-grasp protein</fullName>
    </submittedName>
</protein>
<dbReference type="RefSeq" id="WP_173765410.1">
    <property type="nucleotide sequence ID" value="NZ_CP048836.1"/>
</dbReference>
<dbReference type="EMBL" id="CP048836">
    <property type="protein sequence ID" value="QID18089.1"/>
    <property type="molecule type" value="Genomic_DNA"/>
</dbReference>
<dbReference type="Pfam" id="PF04168">
    <property type="entry name" value="Alpha-E"/>
    <property type="match status" value="1"/>
</dbReference>
<name>A0A6C1B509_9RHOO</name>
<dbReference type="PANTHER" id="PTHR34595:SF2">
    <property type="entry name" value="BLR2978 PROTEIN"/>
    <property type="match status" value="1"/>
</dbReference>